<dbReference type="InterPro" id="IPR036691">
    <property type="entry name" value="Endo/exonu/phosph_ase_sf"/>
</dbReference>
<proteinExistence type="predicted"/>
<dbReference type="SUPFAM" id="SSF56219">
    <property type="entry name" value="DNase I-like"/>
    <property type="match status" value="1"/>
</dbReference>
<evidence type="ECO:0000313" key="3">
    <source>
        <dbReference type="Proteomes" id="UP000184111"/>
    </source>
</evidence>
<dbReference type="Gene3D" id="3.60.10.10">
    <property type="entry name" value="Endonuclease/exonuclease/phosphatase"/>
    <property type="match status" value="1"/>
</dbReference>
<dbReference type="GO" id="GO:0016020">
    <property type="term" value="C:membrane"/>
    <property type="evidence" value="ECO:0007669"/>
    <property type="project" value="GOC"/>
</dbReference>
<accession>A0A1M7MEV7</accession>
<dbReference type="EMBL" id="FRBI01000016">
    <property type="protein sequence ID" value="SHM89406.1"/>
    <property type="molecule type" value="Genomic_DNA"/>
</dbReference>
<evidence type="ECO:0000259" key="1">
    <source>
        <dbReference type="Pfam" id="PF03372"/>
    </source>
</evidence>
<dbReference type="PANTHER" id="PTHR14859:SF1">
    <property type="entry name" value="PGAP2-INTERACTING PROTEIN"/>
    <property type="match status" value="1"/>
</dbReference>
<gene>
    <name evidence="2" type="ORF">SAMN05216499_11615</name>
</gene>
<keyword evidence="2" id="KW-0540">Nuclease</keyword>
<dbReference type="GO" id="GO:0006506">
    <property type="term" value="P:GPI anchor biosynthetic process"/>
    <property type="evidence" value="ECO:0007669"/>
    <property type="project" value="TreeGrafter"/>
</dbReference>
<name>A0A1M7MEV7_9ACTN</name>
<sequence length="282" mass="30944">MRVVTWNVWWRFGPWEQRREAVLAVLRELRPDVVGLQEVWARGEENLAAWLGERLGLQWTWAASDAPERWQQRIGDDAVDIGNAVLSRWPIVDRDVVRLPTDGGQDDGRLALHALLDAPGHRVPFFTTHLNHALHESAVRCRQVARLAEFVAAHRGTGAFPPVVTGDYNAWPDSDEMRLLGGYKTAPPVPGQVLMDVWEYAGPTAPSATWDTANPFAGRGFEPNVRCDYVHVGPAGADGVGRVRAVQRAGDHPVDGVWPSDHAAVVADLALEPVSRGDASGT</sequence>
<keyword evidence="2" id="KW-0269">Exonuclease</keyword>
<dbReference type="RefSeq" id="WP_073500798.1">
    <property type="nucleotide sequence ID" value="NZ_FRBI01000016.1"/>
</dbReference>
<dbReference type="InterPro" id="IPR051916">
    <property type="entry name" value="GPI-anchor_lipid_remodeler"/>
</dbReference>
<dbReference type="GO" id="GO:0004527">
    <property type="term" value="F:exonuclease activity"/>
    <property type="evidence" value="ECO:0007669"/>
    <property type="project" value="UniProtKB-KW"/>
</dbReference>
<dbReference type="InterPro" id="IPR005135">
    <property type="entry name" value="Endo/exonuclease/phosphatase"/>
</dbReference>
<dbReference type="AlphaFoldDB" id="A0A1M7MEV7"/>
<dbReference type="STRING" id="310782.SAMN05216499_11615"/>
<dbReference type="GO" id="GO:0004519">
    <property type="term" value="F:endonuclease activity"/>
    <property type="evidence" value="ECO:0007669"/>
    <property type="project" value="UniProtKB-KW"/>
</dbReference>
<keyword evidence="3" id="KW-1185">Reference proteome</keyword>
<dbReference type="Proteomes" id="UP000184111">
    <property type="component" value="Unassembled WGS sequence"/>
</dbReference>
<dbReference type="PANTHER" id="PTHR14859">
    <property type="entry name" value="CALCOFLUOR WHITE HYPERSENSITIVE PROTEIN PRECURSOR"/>
    <property type="match status" value="1"/>
</dbReference>
<keyword evidence="2" id="KW-0255">Endonuclease</keyword>
<dbReference type="Pfam" id="PF03372">
    <property type="entry name" value="Exo_endo_phos"/>
    <property type="match status" value="1"/>
</dbReference>
<dbReference type="OrthoDB" id="9787701at2"/>
<evidence type="ECO:0000313" key="2">
    <source>
        <dbReference type="EMBL" id="SHM89406.1"/>
    </source>
</evidence>
<reference evidence="2 3" key="1">
    <citation type="submission" date="2016-11" db="EMBL/GenBank/DDBJ databases">
        <authorList>
            <person name="Jaros S."/>
            <person name="Januszkiewicz K."/>
            <person name="Wedrychowicz H."/>
        </authorList>
    </citation>
    <scope>NUCLEOTIDE SEQUENCE [LARGE SCALE GENOMIC DNA]</scope>
    <source>
        <strain evidence="2 3">CGMCC 4.2025</strain>
    </source>
</reference>
<feature type="domain" description="Endonuclease/exonuclease/phosphatase" evidence="1">
    <location>
        <begin position="4"/>
        <end position="215"/>
    </location>
</feature>
<keyword evidence="2" id="KW-0378">Hydrolase</keyword>
<protein>
    <submittedName>
        <fullName evidence="2">Metal-dependent hydrolase, endonuclease/exonuclease/phosphatase family</fullName>
    </submittedName>
</protein>
<organism evidence="2 3">
    <name type="scientific">Actinacidiphila paucisporea</name>
    <dbReference type="NCBI Taxonomy" id="310782"/>
    <lineage>
        <taxon>Bacteria</taxon>
        <taxon>Bacillati</taxon>
        <taxon>Actinomycetota</taxon>
        <taxon>Actinomycetes</taxon>
        <taxon>Kitasatosporales</taxon>
        <taxon>Streptomycetaceae</taxon>
        <taxon>Actinacidiphila</taxon>
    </lineage>
</organism>